<dbReference type="GO" id="GO:0062054">
    <property type="term" value="F:fluoride channel activity"/>
    <property type="evidence" value="ECO:0007669"/>
    <property type="project" value="UniProtKB-UniRule"/>
</dbReference>
<keyword evidence="3 10" id="KW-0812">Transmembrane</keyword>
<keyword evidence="5 10" id="KW-0472">Membrane</keyword>
<dbReference type="GO" id="GO:0140114">
    <property type="term" value="P:cellular detoxification of fluoride"/>
    <property type="evidence" value="ECO:0007669"/>
    <property type="project" value="UniProtKB-UniRule"/>
</dbReference>
<feature type="binding site" evidence="10">
    <location>
        <position position="83"/>
    </location>
    <ligand>
        <name>Na(+)</name>
        <dbReference type="ChEBI" id="CHEBI:29101"/>
        <note>structural</note>
    </ligand>
</feature>
<accession>A0A6N9H8B8</accession>
<dbReference type="InterPro" id="IPR003691">
    <property type="entry name" value="FluC"/>
</dbReference>
<evidence type="ECO:0000256" key="1">
    <source>
        <dbReference type="ARBA" id="ARBA00004651"/>
    </source>
</evidence>
<proteinExistence type="inferred from homology"/>
<feature type="transmembrane region" description="Helical" evidence="10">
    <location>
        <begin position="41"/>
        <end position="60"/>
    </location>
</feature>
<keyword evidence="10" id="KW-0813">Transport</keyword>
<evidence type="ECO:0000313" key="11">
    <source>
        <dbReference type="EMBL" id="MYM19812.1"/>
    </source>
</evidence>
<keyword evidence="10" id="KW-0915">Sodium</keyword>
<sequence>MRPPHLRLRFLALVCAGGAAGTALRAGLTLAVPHLGRVPLAILTANLVGAFALGWLLEALALRGPDEGPRRAARLGLGTGLIGSFTTYSALSADTAALLGAASPAEVLAGLAYGLGSVLAGLAAAFAGIACAAALHRRRTDATERTGGAGGPGGGQP</sequence>
<dbReference type="AlphaFoldDB" id="A0A6N9H8B8"/>
<feature type="transmembrane region" description="Helical" evidence="10">
    <location>
        <begin position="72"/>
        <end position="91"/>
    </location>
</feature>
<comment type="catalytic activity">
    <reaction evidence="8">
        <text>fluoride(in) = fluoride(out)</text>
        <dbReference type="Rhea" id="RHEA:76159"/>
        <dbReference type="ChEBI" id="CHEBI:17051"/>
    </reaction>
    <physiologicalReaction direction="left-to-right" evidence="8">
        <dbReference type="Rhea" id="RHEA:76160"/>
    </physiologicalReaction>
</comment>
<reference evidence="11 12" key="1">
    <citation type="submission" date="2020-01" db="EMBL/GenBank/DDBJ databases">
        <authorList>
            <person name="Deng T."/>
        </authorList>
    </citation>
    <scope>NUCLEOTIDE SEQUENCE [LARGE SCALE GENOMIC DNA]</scope>
    <source>
        <strain evidence="11 12">5221</strain>
    </source>
</reference>
<name>A0A6N9H8B8_9MICO</name>
<evidence type="ECO:0000256" key="4">
    <source>
        <dbReference type="ARBA" id="ARBA00022989"/>
    </source>
</evidence>
<dbReference type="GO" id="GO:0046872">
    <property type="term" value="F:metal ion binding"/>
    <property type="evidence" value="ECO:0007669"/>
    <property type="project" value="UniProtKB-KW"/>
</dbReference>
<feature type="binding site" evidence="10">
    <location>
        <position position="86"/>
    </location>
    <ligand>
        <name>Na(+)</name>
        <dbReference type="ChEBI" id="CHEBI:29101"/>
        <note>structural</note>
    </ligand>
</feature>
<dbReference type="GO" id="GO:0005886">
    <property type="term" value="C:plasma membrane"/>
    <property type="evidence" value="ECO:0007669"/>
    <property type="project" value="UniProtKB-SubCell"/>
</dbReference>
<evidence type="ECO:0000256" key="8">
    <source>
        <dbReference type="ARBA" id="ARBA00035585"/>
    </source>
</evidence>
<evidence type="ECO:0000313" key="12">
    <source>
        <dbReference type="Proteomes" id="UP000469215"/>
    </source>
</evidence>
<comment type="caution">
    <text evidence="11">The sequence shown here is derived from an EMBL/GenBank/DDBJ whole genome shotgun (WGS) entry which is preliminary data.</text>
</comment>
<evidence type="ECO:0000256" key="5">
    <source>
        <dbReference type="ARBA" id="ARBA00023136"/>
    </source>
</evidence>
<keyword evidence="12" id="KW-1185">Reference proteome</keyword>
<comment type="subcellular location">
    <subcellularLocation>
        <location evidence="1 10">Cell membrane</location>
        <topology evidence="1 10">Multi-pass membrane protein</topology>
    </subcellularLocation>
</comment>
<organism evidence="11 12">
    <name type="scientific">Brevibacterium rongguiense</name>
    <dbReference type="NCBI Taxonomy" id="2695267"/>
    <lineage>
        <taxon>Bacteria</taxon>
        <taxon>Bacillati</taxon>
        <taxon>Actinomycetota</taxon>
        <taxon>Actinomycetes</taxon>
        <taxon>Micrococcales</taxon>
        <taxon>Brevibacteriaceae</taxon>
        <taxon>Brevibacterium</taxon>
    </lineage>
</organism>
<comment type="function">
    <text evidence="9 10">Fluoride-specific ion channel. Important for reducing fluoride concentration in the cell, thus reducing its toxicity.</text>
</comment>
<evidence type="ECO:0000256" key="3">
    <source>
        <dbReference type="ARBA" id="ARBA00022692"/>
    </source>
</evidence>
<evidence type="ECO:0000256" key="2">
    <source>
        <dbReference type="ARBA" id="ARBA00022475"/>
    </source>
</evidence>
<keyword evidence="4 10" id="KW-1133">Transmembrane helix</keyword>
<gene>
    <name evidence="10" type="primary">fluC</name>
    <name evidence="10" type="synonym">crcB</name>
    <name evidence="11" type="ORF">GSY69_07470</name>
</gene>
<dbReference type="Proteomes" id="UP000469215">
    <property type="component" value="Unassembled WGS sequence"/>
</dbReference>
<keyword evidence="6 10" id="KW-0407">Ion channel</keyword>
<keyword evidence="2 10" id="KW-1003">Cell membrane</keyword>
<dbReference type="EMBL" id="WWEQ01000025">
    <property type="protein sequence ID" value="MYM19812.1"/>
    <property type="molecule type" value="Genomic_DNA"/>
</dbReference>
<comment type="similarity">
    <text evidence="7 10">Belongs to the fluoride channel Fluc/FEX (TC 1.A.43) family.</text>
</comment>
<evidence type="ECO:0000256" key="10">
    <source>
        <dbReference type="HAMAP-Rule" id="MF_00454"/>
    </source>
</evidence>
<feature type="transmembrane region" description="Helical" evidence="10">
    <location>
        <begin position="111"/>
        <end position="135"/>
    </location>
</feature>
<comment type="activity regulation">
    <text evidence="10">Na(+) is not transported, but it plays an essential structural role and its presence is essential for fluoride channel function.</text>
</comment>
<dbReference type="HAMAP" id="MF_00454">
    <property type="entry name" value="FluC"/>
    <property type="match status" value="1"/>
</dbReference>
<protein>
    <recommendedName>
        <fullName evidence="10">Fluoride-specific ion channel FluC</fullName>
    </recommendedName>
</protein>
<dbReference type="Pfam" id="PF02537">
    <property type="entry name" value="CRCB"/>
    <property type="match status" value="1"/>
</dbReference>
<evidence type="ECO:0000256" key="9">
    <source>
        <dbReference type="ARBA" id="ARBA00049940"/>
    </source>
</evidence>
<evidence type="ECO:0000256" key="6">
    <source>
        <dbReference type="ARBA" id="ARBA00023303"/>
    </source>
</evidence>
<keyword evidence="10" id="KW-0406">Ion transport</keyword>
<keyword evidence="10" id="KW-0479">Metal-binding</keyword>
<evidence type="ECO:0000256" key="7">
    <source>
        <dbReference type="ARBA" id="ARBA00035120"/>
    </source>
</evidence>